<comment type="caution">
    <text evidence="10">The sequence shown here is derived from an EMBL/GenBank/DDBJ whole genome shotgun (WGS) entry which is preliminary data.</text>
</comment>
<feature type="transmembrane region" description="Helical" evidence="8">
    <location>
        <begin position="97"/>
        <end position="119"/>
    </location>
</feature>
<name>A0A132MY90_9ACTN</name>
<dbReference type="OrthoDB" id="369870at2"/>
<evidence type="ECO:0000259" key="9">
    <source>
        <dbReference type="Pfam" id="PF00892"/>
    </source>
</evidence>
<dbReference type="PATRIC" id="fig|1469144.10.peg.4104"/>
<dbReference type="AlphaFoldDB" id="A0A132MY90"/>
<keyword evidence="7 8" id="KW-0472">Membrane</keyword>
<dbReference type="InterPro" id="IPR004626">
    <property type="entry name" value="RarD"/>
</dbReference>
<dbReference type="Pfam" id="PF00892">
    <property type="entry name" value="EamA"/>
    <property type="match status" value="2"/>
</dbReference>
<dbReference type="RefSeq" id="WP_066890021.1">
    <property type="nucleotide sequence ID" value="NZ_CP171739.1"/>
</dbReference>
<dbReference type="InterPro" id="IPR000620">
    <property type="entry name" value="EamA_dom"/>
</dbReference>
<dbReference type="SUPFAM" id="SSF103481">
    <property type="entry name" value="Multidrug resistance efflux transporter EmrE"/>
    <property type="match status" value="2"/>
</dbReference>
<evidence type="ECO:0000256" key="7">
    <source>
        <dbReference type="ARBA" id="ARBA00023136"/>
    </source>
</evidence>
<dbReference type="STRING" id="1469144.LI90_3831"/>
<proteinExistence type="inferred from homology"/>
<feature type="transmembrane region" description="Helical" evidence="8">
    <location>
        <begin position="177"/>
        <end position="195"/>
    </location>
</feature>
<evidence type="ECO:0000256" key="1">
    <source>
        <dbReference type="ARBA" id="ARBA00004651"/>
    </source>
</evidence>
<feature type="domain" description="EamA" evidence="9">
    <location>
        <begin position="6"/>
        <end position="142"/>
    </location>
</feature>
<accession>A0A132MY90</accession>
<feature type="domain" description="EamA" evidence="9">
    <location>
        <begin position="151"/>
        <end position="281"/>
    </location>
</feature>
<keyword evidence="11" id="KW-1185">Reference proteome</keyword>
<keyword evidence="4" id="KW-1003">Cell membrane</keyword>
<dbReference type="Proteomes" id="UP000070188">
    <property type="component" value="Unassembled WGS sequence"/>
</dbReference>
<protein>
    <submittedName>
        <fullName evidence="10">Putative integral membrane protein</fullName>
    </submittedName>
</protein>
<keyword evidence="5 8" id="KW-0812">Transmembrane</keyword>
<keyword evidence="6 8" id="KW-1133">Transmembrane helix</keyword>
<reference evidence="11" key="1">
    <citation type="submission" date="2015-04" db="EMBL/GenBank/DDBJ databases">
        <title>Physiological reanalysis, assessment of diazotrophy, and genome sequences of multiple isolates of Streptomyces thermoautotrophicus.</title>
        <authorList>
            <person name="MacKellar D.C."/>
            <person name="Lieber L."/>
            <person name="Norman J."/>
            <person name="Bolger A."/>
            <person name="Tobin C."/>
            <person name="Murray J.W."/>
            <person name="Chang R."/>
            <person name="Ford T."/>
            <person name="Nguyen P.Q."/>
            <person name="Woodward J."/>
            <person name="Permingeat H."/>
            <person name="Joshi N.S."/>
            <person name="Silver P.A."/>
            <person name="Usadel B."/>
            <person name="Rutherford A.W."/>
            <person name="Friesen M."/>
            <person name="Prell J."/>
        </authorList>
    </citation>
    <scope>NUCLEOTIDE SEQUENCE [LARGE SCALE GENOMIC DNA]</scope>
    <source>
        <strain evidence="11">H1</strain>
    </source>
</reference>
<comment type="subcellular location">
    <subcellularLocation>
        <location evidence="1">Cell membrane</location>
        <topology evidence="1">Multi-pass membrane protein</topology>
    </subcellularLocation>
</comment>
<feature type="transmembrane region" description="Helical" evidence="8">
    <location>
        <begin position="207"/>
        <end position="228"/>
    </location>
</feature>
<dbReference type="GO" id="GO:0005886">
    <property type="term" value="C:plasma membrane"/>
    <property type="evidence" value="ECO:0007669"/>
    <property type="project" value="UniProtKB-SubCell"/>
</dbReference>
<dbReference type="InterPro" id="IPR037185">
    <property type="entry name" value="EmrE-like"/>
</dbReference>
<feature type="transmembrane region" description="Helical" evidence="8">
    <location>
        <begin position="7"/>
        <end position="25"/>
    </location>
</feature>
<dbReference type="PANTHER" id="PTHR22911">
    <property type="entry name" value="ACYL-MALONYL CONDENSING ENZYME-RELATED"/>
    <property type="match status" value="1"/>
</dbReference>
<evidence type="ECO:0000256" key="4">
    <source>
        <dbReference type="ARBA" id="ARBA00022475"/>
    </source>
</evidence>
<gene>
    <name evidence="10" type="ORF">LI90_3831</name>
</gene>
<evidence type="ECO:0000256" key="3">
    <source>
        <dbReference type="ARBA" id="ARBA00022448"/>
    </source>
</evidence>
<dbReference type="NCBIfam" id="TIGR00688">
    <property type="entry name" value="rarD"/>
    <property type="match status" value="1"/>
</dbReference>
<feature type="transmembrane region" description="Helical" evidence="8">
    <location>
        <begin position="149"/>
        <end position="165"/>
    </location>
</feature>
<organism evidence="10 11">
    <name type="scientific">Carbonactinospora thermoautotrophica</name>
    <dbReference type="NCBI Taxonomy" id="1469144"/>
    <lineage>
        <taxon>Bacteria</taxon>
        <taxon>Bacillati</taxon>
        <taxon>Actinomycetota</taxon>
        <taxon>Actinomycetes</taxon>
        <taxon>Kitasatosporales</taxon>
        <taxon>Carbonactinosporaceae</taxon>
        <taxon>Carbonactinospora</taxon>
    </lineage>
</organism>
<evidence type="ECO:0000256" key="6">
    <source>
        <dbReference type="ARBA" id="ARBA00022989"/>
    </source>
</evidence>
<feature type="transmembrane region" description="Helical" evidence="8">
    <location>
        <begin position="266"/>
        <end position="286"/>
    </location>
</feature>
<evidence type="ECO:0000313" key="11">
    <source>
        <dbReference type="Proteomes" id="UP000070188"/>
    </source>
</evidence>
<evidence type="ECO:0000313" key="10">
    <source>
        <dbReference type="EMBL" id="KWX02784.1"/>
    </source>
</evidence>
<dbReference type="EMBL" id="LAXD01000001">
    <property type="protein sequence ID" value="KWX02784.1"/>
    <property type="molecule type" value="Genomic_DNA"/>
</dbReference>
<evidence type="ECO:0000256" key="2">
    <source>
        <dbReference type="ARBA" id="ARBA00007362"/>
    </source>
</evidence>
<evidence type="ECO:0000256" key="5">
    <source>
        <dbReference type="ARBA" id="ARBA00022692"/>
    </source>
</evidence>
<keyword evidence="3" id="KW-0813">Transport</keyword>
<evidence type="ECO:0000256" key="8">
    <source>
        <dbReference type="SAM" id="Phobius"/>
    </source>
</evidence>
<feature type="transmembrane region" description="Helical" evidence="8">
    <location>
        <begin position="37"/>
        <end position="58"/>
    </location>
</feature>
<sequence>MSRERTGLLFGIAAYGIWGLFPLYWPLLEPADAVEILAHRMVWALVTVLVMLAVLRHWSWLRTLRRTPGVLVRLALAGLTIGANWGTYIWAVNNAHVVEASLGYCVNPLTLVLLGVLVFRERLRRAQWAALGIGVVAVVIFSAGAGAPPWIALALAFTFSAYGLLKKQANTGTLEALTVETAVLLPVAAGYIAWLEATGRATVGHVSGWHTLLIASSGLVTAVPLLCFGAAATRIGLAQLGFLQYVTPVTQLAIGVLVYGEPMPPYKIVGFLLVAVALAVLATDGLRAARRVPRRPAEDTEPLPAEMG</sequence>
<feature type="transmembrane region" description="Helical" evidence="8">
    <location>
        <begin position="240"/>
        <end position="260"/>
    </location>
</feature>
<feature type="transmembrane region" description="Helical" evidence="8">
    <location>
        <begin position="126"/>
        <end position="143"/>
    </location>
</feature>
<comment type="similarity">
    <text evidence="2">Belongs to the EamA transporter family.</text>
</comment>
<feature type="transmembrane region" description="Helical" evidence="8">
    <location>
        <begin position="70"/>
        <end position="91"/>
    </location>
</feature>
<dbReference type="PANTHER" id="PTHR22911:SF137">
    <property type="entry name" value="SOLUTE CARRIER FAMILY 35 MEMBER G2-RELATED"/>
    <property type="match status" value="1"/>
</dbReference>